<gene>
    <name evidence="3" type="primary">LOC103647767</name>
    <name evidence="2" type="ORF">ZEAMMB73_Zm00001d006646</name>
</gene>
<dbReference type="eggNOG" id="ENOG502R3AS">
    <property type="taxonomic scope" value="Eukaryota"/>
</dbReference>
<keyword evidence="4" id="KW-1185">Reference proteome</keyword>
<reference evidence="3" key="2">
    <citation type="submission" date="2019-07" db="EMBL/GenBank/DDBJ databases">
        <authorList>
            <person name="Seetharam A."/>
            <person name="Woodhouse M."/>
            <person name="Cannon E."/>
        </authorList>
    </citation>
    <scope>NUCLEOTIDE SEQUENCE [LARGE SCALE GENOMIC DNA]</scope>
    <source>
        <strain evidence="3">cv. B73</strain>
    </source>
</reference>
<dbReference type="RefSeq" id="XP_008670502.1">
    <property type="nucleotide sequence ID" value="XM_008672280.4"/>
</dbReference>
<dbReference type="EMBL" id="CM007648">
    <property type="protein sequence ID" value="ONM24645.1"/>
    <property type="molecule type" value="Genomic_DNA"/>
</dbReference>
<dbReference type="KEGG" id="zma:103647767"/>
<accession>A0A1D6EZE6</accession>
<proteinExistence type="predicted"/>
<dbReference type="GeneID" id="103647767"/>
<name>A0A1D6EZE6_MAIZE</name>
<dbReference type="PaxDb" id="4577-GRMZM2G032154_P01"/>
<reference evidence="2 4" key="1">
    <citation type="submission" date="2015-12" db="EMBL/GenBank/DDBJ databases">
        <title>Update maize B73 reference genome by single molecule sequencing technologies.</title>
        <authorList>
            <consortium name="Maize Genome Sequencing Project"/>
            <person name="Ware D."/>
        </authorList>
    </citation>
    <scope>NUCLEOTIDE SEQUENCE [LARGE SCALE GENOMIC DNA]</scope>
    <source>
        <strain evidence="4">cv. B73</strain>
        <tissue evidence="2">Seedling</tissue>
    </source>
</reference>
<accession>A0A3L6FTH7</accession>
<dbReference type="AlphaFoldDB" id="A0A1D6EZE6"/>
<dbReference type="PANTHER" id="PTHR35104:SF20">
    <property type="entry name" value="OS07G0573200 PROTEIN"/>
    <property type="match status" value="1"/>
</dbReference>
<dbReference type="Proteomes" id="UP000007305">
    <property type="component" value="Chromosome 2"/>
</dbReference>
<evidence type="ECO:0000256" key="1">
    <source>
        <dbReference type="SAM" id="MobiDB-lite"/>
    </source>
</evidence>
<dbReference type="Gramene" id="Zm00001eb107430_T001">
    <property type="protein sequence ID" value="Zm00001eb107430_P001"/>
    <property type="gene ID" value="Zm00001eb107430"/>
</dbReference>
<evidence type="ECO:0000313" key="3">
    <source>
        <dbReference type="EnsemblPlants" id="Zm00001eb107430_P001"/>
    </source>
</evidence>
<evidence type="ECO:0000313" key="4">
    <source>
        <dbReference type="Proteomes" id="UP000007305"/>
    </source>
</evidence>
<sequence length="121" mass="13309">MVFSASFVAAAARVPAELCQRPPRPGRWRRRLSADDVLRALFLPPVRELGRLGDFLFAFFCLPLPEYYLPGSGRGGGWVARVPDAVLYTYRRSLSVSSSSSSSSFSSSSSEEDESLIADEE</sequence>
<feature type="region of interest" description="Disordered" evidence="1">
    <location>
        <begin position="95"/>
        <end position="121"/>
    </location>
</feature>
<dbReference type="ExpressionAtlas" id="A0A1D6EZE6">
    <property type="expression patterns" value="baseline and differential"/>
</dbReference>
<organism evidence="3 4">
    <name type="scientific">Zea mays</name>
    <name type="common">Maize</name>
    <dbReference type="NCBI Taxonomy" id="4577"/>
    <lineage>
        <taxon>Eukaryota</taxon>
        <taxon>Viridiplantae</taxon>
        <taxon>Streptophyta</taxon>
        <taxon>Embryophyta</taxon>
        <taxon>Tracheophyta</taxon>
        <taxon>Spermatophyta</taxon>
        <taxon>Magnoliopsida</taxon>
        <taxon>Liliopsida</taxon>
        <taxon>Poales</taxon>
        <taxon>Poaceae</taxon>
        <taxon>PACMAD clade</taxon>
        <taxon>Panicoideae</taxon>
        <taxon>Andropogonodae</taxon>
        <taxon>Andropogoneae</taxon>
        <taxon>Tripsacinae</taxon>
        <taxon>Zea</taxon>
    </lineage>
</organism>
<dbReference type="PANTHER" id="PTHR35104">
    <property type="entry name" value="OS03G0807000 PROTEIN"/>
    <property type="match status" value="1"/>
</dbReference>
<protein>
    <submittedName>
        <fullName evidence="2 3">Uncharacterized protein</fullName>
    </submittedName>
</protein>
<reference evidence="3" key="3">
    <citation type="submission" date="2021-05" db="UniProtKB">
        <authorList>
            <consortium name="EnsemblPlants"/>
        </authorList>
    </citation>
    <scope>IDENTIFICATION</scope>
    <source>
        <strain evidence="3">cv. B73</strain>
    </source>
</reference>
<evidence type="ECO:0000313" key="2">
    <source>
        <dbReference type="EMBL" id="ONM24645.1"/>
    </source>
</evidence>
<feature type="compositionally biased region" description="Acidic residues" evidence="1">
    <location>
        <begin position="110"/>
        <end position="121"/>
    </location>
</feature>
<feature type="compositionally biased region" description="Low complexity" evidence="1">
    <location>
        <begin position="95"/>
        <end position="109"/>
    </location>
</feature>
<dbReference type="EnsemblPlants" id="Zm00001eb107430_T001">
    <property type="protein sequence ID" value="Zm00001eb107430_P001"/>
    <property type="gene ID" value="Zm00001eb107430"/>
</dbReference>
<dbReference type="OrthoDB" id="690317at2759"/>